<name>A0A7R6PR19_9GAMM</name>
<sequence>MRRFWLGLLLAVLVGVFYGWLYGPEWLESWNETNQQVVEQQKREGAEAGQQTDQQGCLSTALQRVESCKESEYRCTVNGGAFLKACWNESLPSEGFCGQVPAYNESATSDDKAWVKEQCSELGMLAKGCRLLIRQQQKLCSQ</sequence>
<keyword evidence="2" id="KW-1185">Reference proteome</keyword>
<dbReference type="RefSeq" id="WP_019621273.1">
    <property type="nucleotide sequence ID" value="NZ_AP014545.1"/>
</dbReference>
<dbReference type="AlphaFoldDB" id="A0A7R6PR19"/>
<dbReference type="OrthoDB" id="6119201at2"/>
<proteinExistence type="predicted"/>
<dbReference type="EMBL" id="AP014545">
    <property type="protein sequence ID" value="BBB27928.1"/>
    <property type="molecule type" value="Genomic_DNA"/>
</dbReference>
<dbReference type="KEGG" id="ajp:AMJAP_3343"/>
<evidence type="ECO:0000313" key="1">
    <source>
        <dbReference type="EMBL" id="BBB27928.1"/>
    </source>
</evidence>
<protein>
    <submittedName>
        <fullName evidence="1">Uncharacterized protein</fullName>
    </submittedName>
</protein>
<reference evidence="1 2" key="1">
    <citation type="journal article" date="2008" name="Int. J. Syst. Evol. Microbiol.">
        <title>Amphritea japonica sp. nov. and Amphritea balenae sp. nov., isolated from the sediment adjacent to sperm whale carcasses off Kagoshima, Japan.</title>
        <authorList>
            <person name="Miyazaki M."/>
            <person name="Nogi Y."/>
            <person name="Fujiwara Y."/>
            <person name="Kawato M."/>
            <person name="Nagahama T."/>
            <person name="Kubokawa K."/>
            <person name="Horikoshi K."/>
        </authorList>
    </citation>
    <scope>NUCLEOTIDE SEQUENCE [LARGE SCALE GENOMIC DNA]</scope>
    <source>
        <strain evidence="1 2">ATCC BAA-1530</strain>
    </source>
</reference>
<dbReference type="Proteomes" id="UP000595663">
    <property type="component" value="Chromosome"/>
</dbReference>
<gene>
    <name evidence="1" type="ORF">AMJAP_3343</name>
</gene>
<accession>A0A7R6PR19</accession>
<evidence type="ECO:0000313" key="2">
    <source>
        <dbReference type="Proteomes" id="UP000595663"/>
    </source>
</evidence>
<organism evidence="1 2">
    <name type="scientific">Amphritea japonica ATCC BAA-1530</name>
    <dbReference type="NCBI Taxonomy" id="1278309"/>
    <lineage>
        <taxon>Bacteria</taxon>
        <taxon>Pseudomonadati</taxon>
        <taxon>Pseudomonadota</taxon>
        <taxon>Gammaproteobacteria</taxon>
        <taxon>Oceanospirillales</taxon>
        <taxon>Oceanospirillaceae</taxon>
        <taxon>Amphritea</taxon>
    </lineage>
</organism>